<dbReference type="InterPro" id="IPR036071">
    <property type="entry name" value="AMMECR1_dom_sf"/>
</dbReference>
<reference evidence="2 3" key="1">
    <citation type="submission" date="2016-03" db="EMBL/GenBank/DDBJ databases">
        <authorList>
            <person name="Ploux O."/>
        </authorList>
    </citation>
    <scope>NUCLEOTIDE SEQUENCE [LARGE SCALE GENOMIC DNA]</scope>
    <source>
        <strain evidence="2 3">R-45363</strain>
    </source>
</reference>
<dbReference type="Gene3D" id="3.30.1490.150">
    <property type="entry name" value="Hypothetical protein ph0010, domain 2"/>
    <property type="match status" value="1"/>
</dbReference>
<name>A0A177MSI3_METMH</name>
<protein>
    <recommendedName>
        <fullName evidence="1">AMMECR1 domain-containing protein</fullName>
    </recommendedName>
</protein>
<dbReference type="SUPFAM" id="SSF143447">
    <property type="entry name" value="AMMECR1-like"/>
    <property type="match status" value="1"/>
</dbReference>
<dbReference type="PANTHER" id="PTHR13016">
    <property type="entry name" value="AMMECR1 HOMOLOG"/>
    <property type="match status" value="1"/>
</dbReference>
<dbReference type="RefSeq" id="WP_064007304.1">
    <property type="nucleotide sequence ID" value="NZ_LUUG01000049.1"/>
</dbReference>
<dbReference type="OrthoDB" id="9782820at2"/>
<dbReference type="PANTHER" id="PTHR13016:SF0">
    <property type="entry name" value="AMME SYNDROME CANDIDATE GENE 1 PROTEIN"/>
    <property type="match status" value="1"/>
</dbReference>
<proteinExistence type="predicted"/>
<dbReference type="InterPro" id="IPR002733">
    <property type="entry name" value="AMMECR1_domain"/>
</dbReference>
<organism evidence="2 3">
    <name type="scientific">Methylomonas methanica</name>
    <dbReference type="NCBI Taxonomy" id="421"/>
    <lineage>
        <taxon>Bacteria</taxon>
        <taxon>Pseudomonadati</taxon>
        <taxon>Pseudomonadota</taxon>
        <taxon>Gammaproteobacteria</taxon>
        <taxon>Methylococcales</taxon>
        <taxon>Methylococcaceae</taxon>
        <taxon>Methylomonas</taxon>
    </lineage>
</organism>
<feature type="domain" description="AMMECR1" evidence="1">
    <location>
        <begin position="6"/>
        <end position="185"/>
    </location>
</feature>
<gene>
    <name evidence="2" type="ORF">A1332_00145</name>
</gene>
<dbReference type="EMBL" id="LUUG01000049">
    <property type="protein sequence ID" value="OAI07840.1"/>
    <property type="molecule type" value="Genomic_DNA"/>
</dbReference>
<dbReference type="InterPro" id="IPR023473">
    <property type="entry name" value="AMMECR1"/>
</dbReference>
<evidence type="ECO:0000313" key="2">
    <source>
        <dbReference type="EMBL" id="OAI07840.1"/>
    </source>
</evidence>
<comment type="caution">
    <text evidence="2">The sequence shown here is derived from an EMBL/GenBank/DDBJ whole genome shotgun (WGS) entry which is preliminary data.</text>
</comment>
<dbReference type="InterPro" id="IPR027485">
    <property type="entry name" value="AMMECR1_N"/>
</dbReference>
<dbReference type="PROSITE" id="PS51112">
    <property type="entry name" value="AMMECR1"/>
    <property type="match status" value="1"/>
</dbReference>
<dbReference type="Proteomes" id="UP000078090">
    <property type="component" value="Unassembled WGS sequence"/>
</dbReference>
<evidence type="ECO:0000313" key="3">
    <source>
        <dbReference type="Proteomes" id="UP000078090"/>
    </source>
</evidence>
<sequence length="185" mass="20649">MSLTETMQNQLLELARQSIAHGLQTGRPLPVNLGDYPAELRQNRATFVTLERGDQLRGCIGMLEAVRPLAEDVAENAFAAAFRDRRFPPLTTEELADLDLHISVLSPAVALKFNSEVDLIAQLRPGMDGIILQEGGRRGTFLPSVWEDLPNPKQFLQHLKQKAGLPAAYWSDTIQAYRYTTEMFG</sequence>
<accession>A0A177MSI3</accession>
<dbReference type="NCBIfam" id="TIGR04335">
    <property type="entry name" value="AmmeMemoSam_A"/>
    <property type="match status" value="1"/>
</dbReference>
<dbReference type="AlphaFoldDB" id="A0A177MSI3"/>
<dbReference type="Gene3D" id="3.30.700.20">
    <property type="entry name" value="Hypothetical protein ph0010, domain 1"/>
    <property type="match status" value="1"/>
</dbReference>
<dbReference type="Pfam" id="PF01871">
    <property type="entry name" value="AMMECR1"/>
    <property type="match status" value="1"/>
</dbReference>
<dbReference type="NCBIfam" id="TIGR00296">
    <property type="entry name" value="TIGR00296 family protein"/>
    <property type="match status" value="1"/>
</dbReference>
<evidence type="ECO:0000259" key="1">
    <source>
        <dbReference type="PROSITE" id="PS51112"/>
    </source>
</evidence>
<dbReference type="InterPro" id="IPR027623">
    <property type="entry name" value="AmmeMemoSam_A"/>
</dbReference>